<evidence type="ECO:0000313" key="1">
    <source>
        <dbReference type="Proteomes" id="UP000095283"/>
    </source>
</evidence>
<dbReference type="GO" id="GO:0030041">
    <property type="term" value="P:actin filament polymerization"/>
    <property type="evidence" value="ECO:0007669"/>
    <property type="project" value="TreeGrafter"/>
</dbReference>
<name>A0A1I7W9R2_HETBA</name>
<proteinExistence type="predicted"/>
<dbReference type="Proteomes" id="UP000095283">
    <property type="component" value="Unplaced"/>
</dbReference>
<dbReference type="GO" id="GO:0005737">
    <property type="term" value="C:cytoplasm"/>
    <property type="evidence" value="ECO:0007669"/>
    <property type="project" value="TreeGrafter"/>
</dbReference>
<dbReference type="InterPro" id="IPR052630">
    <property type="entry name" value="TTC17"/>
</dbReference>
<reference evidence="2" key="1">
    <citation type="submission" date="2016-11" db="UniProtKB">
        <authorList>
            <consortium name="WormBaseParasite"/>
        </authorList>
    </citation>
    <scope>IDENTIFICATION</scope>
</reference>
<evidence type="ECO:0000313" key="2">
    <source>
        <dbReference type="WBParaSite" id="Hba_01405"/>
    </source>
</evidence>
<sequence>MHWYMNYIQPDSPYVLAHPGSLPDFLKQYENVKQFGESFVELSSVLASYCFFDISAQELKGSFPDLDYSHIIDGYFPKVINYTPSSSKKYGTALAGLLSHVDKKNLIRIRENPYIHIAAAAFWRVTGNLDEAFECYRTGIIYAEKASFSTTSDTAEQLSLYTIYIATATLLNRANLPEYSLALLDHNFGKDARPGIPHSACVLFMVQSATADASAIGESSNDENKSVISPLPFISIIRVNKYSPAMLYYSQALKTEELIPIFEKEQMPQHSHLVEKIWRKMRAMICQMDIIVELEQQKDNLEKLVTEKLYFNEVYGDQIRVEEQIRRRMISDENRRYLKLSYEEAKYGYNPCKFLMITSLTNLNNTNNINNIMKFRPCMSCNYRQTISMNNTVWRIAELFTRDRLYDKKVESLRDKKIDGLHLSKRYPLNRNRFWRRPDWPNNIDCQSIISRSDLLSPKWFPQIFISPENKGFLISDYLTLFIGLDSNDEHPLPWNEPYCDNIQDMNQEQFSFISNMLIALNKERKNEWAEPRLKSILVRLADRIMEDIEIGQRINTLLTNNIGPRWIALNLAGLYWRVVGNPRQAILCLVDAILNEPKFSDIALVQLAQVVLRVSGNKHEATKLLLKARDIDHEELGGYHPLRHSSKSTVSSLHPTVWCSPAIQNAVCFKKRQTHREQCYVVDPEDERNRRLIYNRCNGVYTGVSYKTPPYVNIVSPFLPIFKTVRIVCENYNKLLSVFKRDNPFIDDAGGVQTIETEELPLDYGGSEVRNFLKNNSLSHMY</sequence>
<dbReference type="AlphaFoldDB" id="A0A1I7W9R2"/>
<dbReference type="WBParaSite" id="Hba_01405">
    <property type="protein sequence ID" value="Hba_01405"/>
    <property type="gene ID" value="Hba_01405"/>
</dbReference>
<organism evidence="1 2">
    <name type="scientific">Heterorhabditis bacteriophora</name>
    <name type="common">Entomopathogenic nematode worm</name>
    <dbReference type="NCBI Taxonomy" id="37862"/>
    <lineage>
        <taxon>Eukaryota</taxon>
        <taxon>Metazoa</taxon>
        <taxon>Ecdysozoa</taxon>
        <taxon>Nematoda</taxon>
        <taxon>Chromadorea</taxon>
        <taxon>Rhabditida</taxon>
        <taxon>Rhabditina</taxon>
        <taxon>Rhabditomorpha</taxon>
        <taxon>Strongyloidea</taxon>
        <taxon>Heterorhabditidae</taxon>
        <taxon>Heterorhabditis</taxon>
    </lineage>
</organism>
<dbReference type="PANTHER" id="PTHR16091:SF1">
    <property type="entry name" value="TETRATRICOPEPTIDE REPEAT PROTEIN 17"/>
    <property type="match status" value="1"/>
</dbReference>
<dbReference type="PANTHER" id="PTHR16091">
    <property type="entry name" value="TTC17 PROTEIN"/>
    <property type="match status" value="1"/>
</dbReference>
<keyword evidence="1" id="KW-1185">Reference proteome</keyword>
<accession>A0A1I7W9R2</accession>
<protein>
    <submittedName>
        <fullName evidence="2">TPR_REGION domain-containing protein</fullName>
    </submittedName>
</protein>
<dbReference type="GO" id="GO:0015629">
    <property type="term" value="C:actin cytoskeleton"/>
    <property type="evidence" value="ECO:0007669"/>
    <property type="project" value="TreeGrafter"/>
</dbReference>